<proteinExistence type="predicted"/>
<dbReference type="EMBL" id="LT670818">
    <property type="protein sequence ID" value="SHH20571.1"/>
    <property type="molecule type" value="Genomic_DNA"/>
</dbReference>
<reference evidence="1 2" key="1">
    <citation type="submission" date="2016-11" db="EMBL/GenBank/DDBJ databases">
        <authorList>
            <person name="Jaros S."/>
            <person name="Januszkiewicz K."/>
            <person name="Wedrychowicz H."/>
        </authorList>
    </citation>
    <scope>NUCLEOTIDE SEQUENCE [LARGE SCALE GENOMIC DNA]</scope>
    <source>
        <strain evidence="1 2">GAS242</strain>
    </source>
</reference>
<organism evidence="1 2">
    <name type="scientific">Bradyrhizobium erythrophlei</name>
    <dbReference type="NCBI Taxonomy" id="1437360"/>
    <lineage>
        <taxon>Bacteria</taxon>
        <taxon>Pseudomonadati</taxon>
        <taxon>Pseudomonadota</taxon>
        <taxon>Alphaproteobacteria</taxon>
        <taxon>Hyphomicrobiales</taxon>
        <taxon>Nitrobacteraceae</taxon>
        <taxon>Bradyrhizobium</taxon>
    </lineage>
</organism>
<gene>
    <name evidence="1" type="ORF">SAMN05444169_6308</name>
</gene>
<evidence type="ECO:0000313" key="1">
    <source>
        <dbReference type="EMBL" id="SHH20571.1"/>
    </source>
</evidence>
<accession>A0A1M5R311</accession>
<name>A0A1M5R311_9BRAD</name>
<dbReference type="AlphaFoldDB" id="A0A1M5R311"/>
<sequence length="96" mass="10930">MSWSIRFAEPILLEDGSKLATLRDAIRHLAQITPKPEGDMLEVLAASDLLTQAAEHGTVEFARIATLQAINRHVERVFDPSRKDMHWGKRKLKRDL</sequence>
<dbReference type="OrthoDB" id="8241295at2"/>
<evidence type="ECO:0000313" key="2">
    <source>
        <dbReference type="Proteomes" id="UP000190675"/>
    </source>
</evidence>
<dbReference type="RefSeq" id="WP_079569265.1">
    <property type="nucleotide sequence ID" value="NZ_LT670818.1"/>
</dbReference>
<protein>
    <submittedName>
        <fullName evidence="1">Uncharacterized protein</fullName>
    </submittedName>
</protein>
<dbReference type="Proteomes" id="UP000190675">
    <property type="component" value="Chromosome I"/>
</dbReference>